<proteinExistence type="predicted"/>
<accession>A0AAP0HXV8</accession>
<reference evidence="1 2" key="1">
    <citation type="submission" date="2024-01" db="EMBL/GenBank/DDBJ databases">
        <title>Genome assemblies of Stephania.</title>
        <authorList>
            <person name="Yang L."/>
        </authorList>
    </citation>
    <scope>NUCLEOTIDE SEQUENCE [LARGE SCALE GENOMIC DNA]</scope>
    <source>
        <strain evidence="1">JXDWG</strain>
        <tissue evidence="1">Leaf</tissue>
    </source>
</reference>
<evidence type="ECO:0000313" key="1">
    <source>
        <dbReference type="EMBL" id="KAK9100591.1"/>
    </source>
</evidence>
<dbReference type="EMBL" id="JBBNAG010000010">
    <property type="protein sequence ID" value="KAK9100591.1"/>
    <property type="molecule type" value="Genomic_DNA"/>
</dbReference>
<comment type="caution">
    <text evidence="1">The sequence shown here is derived from an EMBL/GenBank/DDBJ whole genome shotgun (WGS) entry which is preliminary data.</text>
</comment>
<gene>
    <name evidence="1" type="ORF">Scep_024021</name>
</gene>
<dbReference type="Proteomes" id="UP001419268">
    <property type="component" value="Unassembled WGS sequence"/>
</dbReference>
<sequence>MHISPCISHLSIYIYICCKLNWNLLRTREGNRRLRTSTTTNYYYKGEEKK</sequence>
<name>A0AAP0HXV8_9MAGN</name>
<dbReference type="AlphaFoldDB" id="A0AAP0HXV8"/>
<keyword evidence="2" id="KW-1185">Reference proteome</keyword>
<organism evidence="1 2">
    <name type="scientific">Stephania cephalantha</name>
    <dbReference type="NCBI Taxonomy" id="152367"/>
    <lineage>
        <taxon>Eukaryota</taxon>
        <taxon>Viridiplantae</taxon>
        <taxon>Streptophyta</taxon>
        <taxon>Embryophyta</taxon>
        <taxon>Tracheophyta</taxon>
        <taxon>Spermatophyta</taxon>
        <taxon>Magnoliopsida</taxon>
        <taxon>Ranunculales</taxon>
        <taxon>Menispermaceae</taxon>
        <taxon>Menispermoideae</taxon>
        <taxon>Cissampelideae</taxon>
        <taxon>Stephania</taxon>
    </lineage>
</organism>
<evidence type="ECO:0000313" key="2">
    <source>
        <dbReference type="Proteomes" id="UP001419268"/>
    </source>
</evidence>
<protein>
    <submittedName>
        <fullName evidence="1">Uncharacterized protein</fullName>
    </submittedName>
</protein>